<keyword evidence="5" id="KW-0675">Receptor</keyword>
<dbReference type="PROSITE" id="PS00626">
    <property type="entry name" value="RCC1_2"/>
    <property type="match status" value="1"/>
</dbReference>
<dbReference type="InterPro" id="IPR009091">
    <property type="entry name" value="RCC1/BLIP-II"/>
</dbReference>
<feature type="repeat" description="RCC1" evidence="2">
    <location>
        <begin position="307"/>
        <end position="394"/>
    </location>
</feature>
<dbReference type="InterPro" id="IPR000408">
    <property type="entry name" value="Reg_chr_condens"/>
</dbReference>
<gene>
    <name evidence="5" type="primary">LOC115755894</name>
</gene>
<reference evidence="5" key="1">
    <citation type="submission" date="2025-08" db="UniProtKB">
        <authorList>
            <consortium name="RefSeq"/>
        </authorList>
    </citation>
    <scope>IDENTIFICATION</scope>
    <source>
        <tissue evidence="5">Leaf</tissue>
    </source>
</reference>
<evidence type="ECO:0000313" key="5">
    <source>
        <dbReference type="RefSeq" id="XP_048128101.1"/>
    </source>
</evidence>
<evidence type="ECO:0000256" key="2">
    <source>
        <dbReference type="PROSITE-ProRule" id="PRU00235"/>
    </source>
</evidence>
<evidence type="ECO:0000256" key="1">
    <source>
        <dbReference type="ARBA" id="ARBA00022737"/>
    </source>
</evidence>
<protein>
    <submittedName>
        <fullName evidence="5">Ultraviolet-B receptor UVR8 isoform X1</fullName>
    </submittedName>
</protein>
<feature type="repeat" description="RCC1" evidence="2">
    <location>
        <begin position="196"/>
        <end position="256"/>
    </location>
</feature>
<dbReference type="GeneID" id="115755894"/>
<dbReference type="PANTHER" id="PTHR22870:SF395">
    <property type="entry name" value="UVB-RESISTANCE PROTEIN UVR8-RELATED"/>
    <property type="match status" value="1"/>
</dbReference>
<accession>A0ABM3GUT2</accession>
<dbReference type="Gene3D" id="2.130.10.30">
    <property type="entry name" value="Regulator of chromosome condensation 1/beta-lactamase-inhibitor protein II"/>
    <property type="match status" value="3"/>
</dbReference>
<organism evidence="4 5">
    <name type="scientific">Rhodamnia argentea</name>
    <dbReference type="NCBI Taxonomy" id="178133"/>
    <lineage>
        <taxon>Eukaryota</taxon>
        <taxon>Viridiplantae</taxon>
        <taxon>Streptophyta</taxon>
        <taxon>Embryophyta</taxon>
        <taxon>Tracheophyta</taxon>
        <taxon>Spermatophyta</taxon>
        <taxon>Magnoliopsida</taxon>
        <taxon>eudicotyledons</taxon>
        <taxon>Gunneridae</taxon>
        <taxon>Pentapetalae</taxon>
        <taxon>rosids</taxon>
        <taxon>malvids</taxon>
        <taxon>Myrtales</taxon>
        <taxon>Myrtaceae</taxon>
        <taxon>Myrtoideae</taxon>
        <taxon>Myrteae</taxon>
        <taxon>Australasian group</taxon>
        <taxon>Rhodamnia</taxon>
    </lineage>
</organism>
<dbReference type="PROSITE" id="PS50012">
    <property type="entry name" value="RCC1_3"/>
    <property type="match status" value="7"/>
</dbReference>
<evidence type="ECO:0000259" key="3">
    <source>
        <dbReference type="Pfam" id="PF25390"/>
    </source>
</evidence>
<feature type="repeat" description="RCC1" evidence="2">
    <location>
        <begin position="257"/>
        <end position="306"/>
    </location>
</feature>
<sequence>MWSRIGNSKLRREIANRAIRRWSSASSSVEPSSGGRFAAVWGNGDYGRLGHGNLESQWRPKPVALSGFKQQSLKSIACGGAHTLFLTESGRVYATGLNDHGQLGISDDKMYTTEPVEVCGLPEEIVEISAGYHHSCAITVDGELYMWGNNSSGQLGLGKKSAKVVPVPTKVECLTGMFVKRAALGSEHSIAITDEGDALSWGDGGSGRLGHGHESSIFGFLGSSSEYTPRLIKKLEGLKVKNIAAGLLHSACIDENGSVFLFGEKALQKLGFGGDKNATTPSMIDELPYSEEVACGGYHTCVITCGGELYTWGSNENGCLGNGYKRLIKINMQHETSSLFQCYSQCSYWDDFELVMVRSTDVFHLPERVEGPFVKSPVSKVSCGWKHTAAISDGKVFTWGWGGSHGTFSEDGHSSGGQLGHGDDVDYIKPAMVYFAEPVKAVLVSCGFNHTGAIFEFAEA</sequence>
<dbReference type="PANTHER" id="PTHR22870">
    <property type="entry name" value="REGULATOR OF CHROMOSOME CONDENSATION"/>
    <property type="match status" value="1"/>
</dbReference>
<dbReference type="InterPro" id="IPR051210">
    <property type="entry name" value="Ub_ligase/GEF_domain"/>
</dbReference>
<dbReference type="Pfam" id="PF25390">
    <property type="entry name" value="WD40_RLD"/>
    <property type="match status" value="1"/>
</dbReference>
<feature type="repeat" description="RCC1" evidence="2">
    <location>
        <begin position="142"/>
        <end position="195"/>
    </location>
</feature>
<feature type="repeat" description="RCC1" evidence="2">
    <location>
        <begin position="90"/>
        <end position="141"/>
    </location>
</feature>
<keyword evidence="1" id="KW-0677">Repeat</keyword>
<dbReference type="RefSeq" id="XP_048128101.1">
    <property type="nucleotide sequence ID" value="XM_048272144.1"/>
</dbReference>
<feature type="repeat" description="RCC1" evidence="2">
    <location>
        <begin position="36"/>
        <end position="89"/>
    </location>
</feature>
<dbReference type="PRINTS" id="PR00633">
    <property type="entry name" value="RCCNDNSATION"/>
</dbReference>
<keyword evidence="4" id="KW-1185">Reference proteome</keyword>
<dbReference type="SUPFAM" id="SSF50985">
    <property type="entry name" value="RCC1/BLIP-II"/>
    <property type="match status" value="1"/>
</dbReference>
<feature type="domain" description="RCC1-like" evidence="3">
    <location>
        <begin position="39"/>
        <end position="451"/>
    </location>
</feature>
<proteinExistence type="predicted"/>
<dbReference type="InterPro" id="IPR058923">
    <property type="entry name" value="RCC1-like_dom"/>
</dbReference>
<feature type="repeat" description="RCC1" evidence="2">
    <location>
        <begin position="394"/>
        <end position="457"/>
    </location>
</feature>
<name>A0ABM3GUT2_9MYRT</name>
<dbReference type="Proteomes" id="UP000827889">
    <property type="component" value="Chromosome 11"/>
</dbReference>
<evidence type="ECO:0000313" key="4">
    <source>
        <dbReference type="Proteomes" id="UP000827889"/>
    </source>
</evidence>